<protein>
    <recommendedName>
        <fullName evidence="2">Rho-GAP domain-containing protein</fullName>
    </recommendedName>
</protein>
<dbReference type="Proteomes" id="UP001211907">
    <property type="component" value="Unassembled WGS sequence"/>
</dbReference>
<dbReference type="AlphaFoldDB" id="A0AAD5T869"/>
<evidence type="ECO:0000313" key="3">
    <source>
        <dbReference type="EMBL" id="KAJ3136557.1"/>
    </source>
</evidence>
<feature type="domain" description="Rho-GAP" evidence="2">
    <location>
        <begin position="126"/>
        <end position="348"/>
    </location>
</feature>
<evidence type="ECO:0000256" key="1">
    <source>
        <dbReference type="SAM" id="MobiDB-lite"/>
    </source>
</evidence>
<accession>A0AAD5T869</accession>
<dbReference type="PROSITE" id="PS50238">
    <property type="entry name" value="RHOGAP"/>
    <property type="match status" value="1"/>
</dbReference>
<dbReference type="EMBL" id="JADGJH010000135">
    <property type="protein sequence ID" value="KAJ3136557.1"/>
    <property type="molecule type" value="Genomic_DNA"/>
</dbReference>
<reference evidence="3" key="1">
    <citation type="submission" date="2020-05" db="EMBL/GenBank/DDBJ databases">
        <title>Phylogenomic resolution of chytrid fungi.</title>
        <authorList>
            <person name="Stajich J.E."/>
            <person name="Amses K."/>
            <person name="Simmons R."/>
            <person name="Seto K."/>
            <person name="Myers J."/>
            <person name="Bonds A."/>
            <person name="Quandt C.A."/>
            <person name="Barry K."/>
            <person name="Liu P."/>
            <person name="Grigoriev I."/>
            <person name="Longcore J.E."/>
            <person name="James T.Y."/>
        </authorList>
    </citation>
    <scope>NUCLEOTIDE SEQUENCE</scope>
    <source>
        <strain evidence="3">JEL0513</strain>
    </source>
</reference>
<evidence type="ECO:0000259" key="2">
    <source>
        <dbReference type="PROSITE" id="PS50238"/>
    </source>
</evidence>
<name>A0AAD5T869_9FUNG</name>
<comment type="caution">
    <text evidence="3">The sequence shown here is derived from an EMBL/GenBank/DDBJ whole genome shotgun (WGS) entry which is preliminary data.</text>
</comment>
<sequence length="555" mass="60628">MLGNHQSLQESPQQLHTRSATPILLSEISISDPGSRKRTREFWENEDIDQTAIQMQFDRNNELPSIHSLQLEYLAAARHISQERVRKLLFTNCEEDDVLLAPQTPRMHFSTLSRVLSEMDTAREPPTISTTISGDDTTQIVVPTRIFHLIDFLAKRIFCKHVFNPQQNAKLFSTKSANQSRVHELNELMEKNGICDTLNNRVDVERDASEMAFLVLDFLKNKPPLLSLKFHGALKGILFGVLTFNNVSGTRFPGASIPLPSDSTIKLIRSILIMIDTESRQLLHYIMDFLRRICDCTKARTNLVSTVRNLSQTFGPLLVGISPASNSAALAWTESLCELLVYAHGGLPIGVEAAPSIIATPTTTDRKVYIAARRRISTTLWRVTPALQDAISDRVGALRTPSRRAVMMGTAGMASAMTTPSRRAAAGMSVTPSRRGSSNSSVGAGGGAVNGGSLNSSRRTLFPSARAVTAAVASFTEVSSPSHSNLNSPTRFAFASTSSSFGNATMQLPMFAFGSNSAVDISKGSNAYPSAMFLSSVNADASMDRNSFSKRLRIE</sequence>
<proteinExistence type="predicted"/>
<dbReference type="InterPro" id="IPR008936">
    <property type="entry name" value="Rho_GTPase_activation_prot"/>
</dbReference>
<dbReference type="GO" id="GO:0007165">
    <property type="term" value="P:signal transduction"/>
    <property type="evidence" value="ECO:0007669"/>
    <property type="project" value="InterPro"/>
</dbReference>
<dbReference type="SUPFAM" id="SSF48350">
    <property type="entry name" value="GTPase activation domain, GAP"/>
    <property type="match status" value="1"/>
</dbReference>
<organism evidence="3 4">
    <name type="scientific">Physocladia obscura</name>
    <dbReference type="NCBI Taxonomy" id="109957"/>
    <lineage>
        <taxon>Eukaryota</taxon>
        <taxon>Fungi</taxon>
        <taxon>Fungi incertae sedis</taxon>
        <taxon>Chytridiomycota</taxon>
        <taxon>Chytridiomycota incertae sedis</taxon>
        <taxon>Chytridiomycetes</taxon>
        <taxon>Chytridiales</taxon>
        <taxon>Chytriomycetaceae</taxon>
        <taxon>Physocladia</taxon>
    </lineage>
</organism>
<evidence type="ECO:0000313" key="4">
    <source>
        <dbReference type="Proteomes" id="UP001211907"/>
    </source>
</evidence>
<dbReference type="Gene3D" id="1.10.555.10">
    <property type="entry name" value="Rho GTPase activation protein"/>
    <property type="match status" value="1"/>
</dbReference>
<dbReference type="InterPro" id="IPR000198">
    <property type="entry name" value="RhoGAP_dom"/>
</dbReference>
<feature type="region of interest" description="Disordered" evidence="1">
    <location>
        <begin position="414"/>
        <end position="456"/>
    </location>
</feature>
<dbReference type="Pfam" id="PF00620">
    <property type="entry name" value="RhoGAP"/>
    <property type="match status" value="1"/>
</dbReference>
<keyword evidence="4" id="KW-1185">Reference proteome</keyword>
<gene>
    <name evidence="3" type="ORF">HK100_001596</name>
</gene>